<sequence>MSVPVLPVLLPLLLLPLLLRRPPNATDSVRPCAPWTSGRRSSSLRRCCGCMRQRPPPDSSVSTGDQGHCRRAE</sequence>
<organism evidence="3">
    <name type="scientific">Anopheles darlingi</name>
    <name type="common">Mosquito</name>
    <dbReference type="NCBI Taxonomy" id="43151"/>
    <lineage>
        <taxon>Eukaryota</taxon>
        <taxon>Metazoa</taxon>
        <taxon>Ecdysozoa</taxon>
        <taxon>Arthropoda</taxon>
        <taxon>Hexapoda</taxon>
        <taxon>Insecta</taxon>
        <taxon>Pterygota</taxon>
        <taxon>Neoptera</taxon>
        <taxon>Endopterygota</taxon>
        <taxon>Diptera</taxon>
        <taxon>Nematocera</taxon>
        <taxon>Culicoidea</taxon>
        <taxon>Culicidae</taxon>
        <taxon>Anophelinae</taxon>
        <taxon>Anopheles</taxon>
    </lineage>
</organism>
<feature type="chain" id="PRO_5014986355" evidence="2">
    <location>
        <begin position="26"/>
        <end position="73"/>
    </location>
</feature>
<evidence type="ECO:0000256" key="1">
    <source>
        <dbReference type="SAM" id="MobiDB-lite"/>
    </source>
</evidence>
<name>A0A2M4DMH9_ANODA</name>
<feature type="region of interest" description="Disordered" evidence="1">
    <location>
        <begin position="51"/>
        <end position="73"/>
    </location>
</feature>
<feature type="signal peptide" evidence="2">
    <location>
        <begin position="1"/>
        <end position="25"/>
    </location>
</feature>
<evidence type="ECO:0000313" key="3">
    <source>
        <dbReference type="EMBL" id="MBW78776.1"/>
    </source>
</evidence>
<dbReference type="EMBL" id="GGFL01014598">
    <property type="protein sequence ID" value="MBW78776.1"/>
    <property type="molecule type" value="Transcribed_RNA"/>
</dbReference>
<proteinExistence type="predicted"/>
<evidence type="ECO:0000256" key="2">
    <source>
        <dbReference type="SAM" id="SignalP"/>
    </source>
</evidence>
<dbReference type="AlphaFoldDB" id="A0A2M4DMH9"/>
<keyword evidence="2" id="KW-0732">Signal</keyword>
<protein>
    <submittedName>
        <fullName evidence="3">Putative secreted protein</fullName>
    </submittedName>
</protein>
<accession>A0A2M4DMH9</accession>
<reference evidence="3" key="1">
    <citation type="submission" date="2018-01" db="EMBL/GenBank/DDBJ databases">
        <title>An insight into the sialome of Amazonian anophelines.</title>
        <authorList>
            <person name="Ribeiro J.M."/>
            <person name="Scarpassa V."/>
            <person name="Calvo E."/>
        </authorList>
    </citation>
    <scope>NUCLEOTIDE SEQUENCE</scope>
</reference>
<feature type="region of interest" description="Disordered" evidence="1">
    <location>
        <begin position="23"/>
        <end position="42"/>
    </location>
</feature>